<dbReference type="EMBL" id="MN739759">
    <property type="protein sequence ID" value="QHT25215.1"/>
    <property type="molecule type" value="Genomic_DNA"/>
</dbReference>
<dbReference type="AlphaFoldDB" id="A0A6C0ECX2"/>
<organism evidence="1">
    <name type="scientific">viral metagenome</name>
    <dbReference type="NCBI Taxonomy" id="1070528"/>
    <lineage>
        <taxon>unclassified sequences</taxon>
        <taxon>metagenomes</taxon>
        <taxon>organismal metagenomes</taxon>
    </lineage>
</organism>
<reference evidence="1" key="1">
    <citation type="journal article" date="2020" name="Nature">
        <title>Giant virus diversity and host interactions through global metagenomics.</title>
        <authorList>
            <person name="Schulz F."/>
            <person name="Roux S."/>
            <person name="Paez-Espino D."/>
            <person name="Jungbluth S."/>
            <person name="Walsh D.A."/>
            <person name="Denef V.J."/>
            <person name="McMahon K.D."/>
            <person name="Konstantinidis K.T."/>
            <person name="Eloe-Fadrosh E.A."/>
            <person name="Kyrpides N.C."/>
            <person name="Woyke T."/>
        </authorList>
    </citation>
    <scope>NUCLEOTIDE SEQUENCE</scope>
    <source>
        <strain evidence="1">GVMAG-M-3300023179-150</strain>
    </source>
</reference>
<evidence type="ECO:0000313" key="1">
    <source>
        <dbReference type="EMBL" id="QHT25215.1"/>
    </source>
</evidence>
<name>A0A6C0ECX2_9ZZZZ</name>
<sequence>MNILGVKDRETLSTIELYTFDDGVKYLTHINNNNNIGWPRFVSFEFEISGAPINLKRPSIFVFYSCVYFQTENNYLGPFLHKLEKKYRRQNNDKNFTINNVINFDTTSESGVNEKYLQEKDIDPKNIICFSYQYQRPINVSINNIKLTCTSDVLDILFKSTNLEYYKYIITTEMDFINCDTLRKFQRHVGKNKGVPRVKSEYCPYMMITSINISFDLEKIKNTCKKYAQHNVKVYSNLMFINNKLELPSEIWDYIAEIVSYYEQIKFIEKLNKSANDIF</sequence>
<proteinExistence type="predicted"/>
<protein>
    <submittedName>
        <fullName evidence="1">Uncharacterized protein</fullName>
    </submittedName>
</protein>
<accession>A0A6C0ECX2</accession>